<dbReference type="Pfam" id="PF12637">
    <property type="entry name" value="TSCPD"/>
    <property type="match status" value="1"/>
</dbReference>
<dbReference type="Pfam" id="PF02867">
    <property type="entry name" value="Ribonuc_red_lgC"/>
    <property type="match status" value="1"/>
</dbReference>
<dbReference type="SUPFAM" id="SSF51998">
    <property type="entry name" value="PFL-like glycyl radical enzymes"/>
    <property type="match status" value="1"/>
</dbReference>
<keyword evidence="6" id="KW-0237">DNA synthesis</keyword>
<keyword evidence="8" id="KW-0560">Oxidoreductase</keyword>
<feature type="domain" description="TSCPD" evidence="14">
    <location>
        <begin position="338"/>
        <end position="412"/>
    </location>
</feature>
<protein>
    <recommendedName>
        <fullName evidence="4">Vitamin B12-dependent ribonucleotide reductase</fullName>
        <ecNumber evidence="3">1.17.4.1</ecNumber>
    </recommendedName>
    <alternativeName>
        <fullName evidence="11">Ribonucleoside-diphosphate reductase NrdJ</fullName>
    </alternativeName>
</protein>
<dbReference type="EMBL" id="LAZR01045677">
    <property type="protein sequence ID" value="KKK98301.1"/>
    <property type="molecule type" value="Genomic_DNA"/>
</dbReference>
<evidence type="ECO:0000259" key="13">
    <source>
        <dbReference type="Pfam" id="PF02867"/>
    </source>
</evidence>
<gene>
    <name evidence="15" type="ORF">LCGC14_2644130</name>
</gene>
<dbReference type="AlphaFoldDB" id="A0A0F9CNT4"/>
<feature type="non-terminal residue" evidence="15">
    <location>
        <position position="1"/>
    </location>
</feature>
<dbReference type="PRINTS" id="PR01183">
    <property type="entry name" value="RIBORDTASEM1"/>
</dbReference>
<evidence type="ECO:0000256" key="5">
    <source>
        <dbReference type="ARBA" id="ARBA00022628"/>
    </source>
</evidence>
<dbReference type="InterPro" id="IPR000788">
    <property type="entry name" value="RNR_lg_C"/>
</dbReference>
<keyword evidence="7" id="KW-0547">Nucleotide-binding</keyword>
<evidence type="ECO:0000256" key="10">
    <source>
        <dbReference type="ARBA" id="ARBA00025437"/>
    </source>
</evidence>
<dbReference type="GO" id="GO:0071897">
    <property type="term" value="P:DNA biosynthetic process"/>
    <property type="evidence" value="ECO:0007669"/>
    <property type="project" value="UniProtKB-KW"/>
</dbReference>
<dbReference type="GO" id="GO:0000166">
    <property type="term" value="F:nucleotide binding"/>
    <property type="evidence" value="ECO:0007669"/>
    <property type="project" value="UniProtKB-KW"/>
</dbReference>
<keyword evidence="9" id="KW-0170">Cobalt</keyword>
<name>A0A0F9CNT4_9ZZZZ</name>
<comment type="similarity">
    <text evidence="2">Belongs to the ribonucleoside diphosphate reductase class-2 family.</text>
</comment>
<proteinExistence type="inferred from homology"/>
<evidence type="ECO:0000259" key="14">
    <source>
        <dbReference type="Pfam" id="PF12637"/>
    </source>
</evidence>
<evidence type="ECO:0000256" key="12">
    <source>
        <dbReference type="ARBA" id="ARBA00047754"/>
    </source>
</evidence>
<comment type="cofactor">
    <cofactor evidence="1">
        <name>adenosylcob(III)alamin</name>
        <dbReference type="ChEBI" id="CHEBI:18408"/>
    </cofactor>
</comment>
<organism evidence="15">
    <name type="scientific">marine sediment metagenome</name>
    <dbReference type="NCBI Taxonomy" id="412755"/>
    <lineage>
        <taxon>unclassified sequences</taxon>
        <taxon>metagenomes</taxon>
        <taxon>ecological metagenomes</taxon>
    </lineage>
</organism>
<dbReference type="Gene3D" id="3.20.70.20">
    <property type="match status" value="1"/>
</dbReference>
<dbReference type="GO" id="GO:0004748">
    <property type="term" value="F:ribonucleoside-diphosphate reductase activity, thioredoxin disulfide as acceptor"/>
    <property type="evidence" value="ECO:0007669"/>
    <property type="project" value="UniProtKB-EC"/>
</dbReference>
<evidence type="ECO:0000313" key="15">
    <source>
        <dbReference type="EMBL" id="KKK98301.1"/>
    </source>
</evidence>
<dbReference type="PANTHER" id="PTHR43371">
    <property type="entry name" value="VITAMIN B12-DEPENDENT RIBONUCLEOTIDE REDUCTASE"/>
    <property type="match status" value="1"/>
</dbReference>
<evidence type="ECO:0000256" key="4">
    <source>
        <dbReference type="ARBA" id="ARBA00014409"/>
    </source>
</evidence>
<dbReference type="PANTHER" id="PTHR43371:SF1">
    <property type="entry name" value="RIBONUCLEOSIDE-DIPHOSPHATE REDUCTASE"/>
    <property type="match status" value="1"/>
</dbReference>
<reference evidence="15" key="1">
    <citation type="journal article" date="2015" name="Nature">
        <title>Complex archaea that bridge the gap between prokaryotes and eukaryotes.</title>
        <authorList>
            <person name="Spang A."/>
            <person name="Saw J.H."/>
            <person name="Jorgensen S.L."/>
            <person name="Zaremba-Niedzwiedzka K."/>
            <person name="Martijn J."/>
            <person name="Lind A.E."/>
            <person name="van Eijk R."/>
            <person name="Schleper C."/>
            <person name="Guy L."/>
            <person name="Ettema T.J."/>
        </authorList>
    </citation>
    <scope>NUCLEOTIDE SEQUENCE</scope>
</reference>
<evidence type="ECO:0000256" key="3">
    <source>
        <dbReference type="ARBA" id="ARBA00012274"/>
    </source>
</evidence>
<dbReference type="InterPro" id="IPR050862">
    <property type="entry name" value="RdRp_reductase_class-2"/>
</dbReference>
<evidence type="ECO:0000256" key="7">
    <source>
        <dbReference type="ARBA" id="ARBA00022741"/>
    </source>
</evidence>
<evidence type="ECO:0000256" key="8">
    <source>
        <dbReference type="ARBA" id="ARBA00023002"/>
    </source>
</evidence>
<accession>A0A0F9CNT4</accession>
<keyword evidence="5" id="KW-0846">Cobalamin</keyword>
<comment type="caution">
    <text evidence="15">The sequence shown here is derived from an EMBL/GenBank/DDBJ whole genome shotgun (WGS) entry which is preliminary data.</text>
</comment>
<evidence type="ECO:0000256" key="6">
    <source>
        <dbReference type="ARBA" id="ARBA00022634"/>
    </source>
</evidence>
<dbReference type="EC" id="1.17.4.1" evidence="3"/>
<evidence type="ECO:0000256" key="1">
    <source>
        <dbReference type="ARBA" id="ARBA00001922"/>
    </source>
</evidence>
<feature type="domain" description="Ribonucleotide reductase large subunit C-terminal" evidence="13">
    <location>
        <begin position="3"/>
        <end position="310"/>
    </location>
</feature>
<dbReference type="GO" id="GO:0031419">
    <property type="term" value="F:cobalamin binding"/>
    <property type="evidence" value="ECO:0007669"/>
    <property type="project" value="UniProtKB-KW"/>
</dbReference>
<comment type="function">
    <text evidence="10">Catalyzes the reduction of ribonucleotides to deoxyribonucleotides. May function to provide a pool of deoxyribonucleotide precursors for DNA repair during oxygen limitation and/or for immediate growth after restoration of oxygen.</text>
</comment>
<comment type="catalytic activity">
    <reaction evidence="12">
        <text>a 2'-deoxyribonucleoside 5'-diphosphate + [thioredoxin]-disulfide + H2O = a ribonucleoside 5'-diphosphate + [thioredoxin]-dithiol</text>
        <dbReference type="Rhea" id="RHEA:23252"/>
        <dbReference type="Rhea" id="RHEA-COMP:10698"/>
        <dbReference type="Rhea" id="RHEA-COMP:10700"/>
        <dbReference type="ChEBI" id="CHEBI:15377"/>
        <dbReference type="ChEBI" id="CHEBI:29950"/>
        <dbReference type="ChEBI" id="CHEBI:50058"/>
        <dbReference type="ChEBI" id="CHEBI:57930"/>
        <dbReference type="ChEBI" id="CHEBI:73316"/>
        <dbReference type="EC" id="1.17.4.1"/>
    </reaction>
</comment>
<dbReference type="InterPro" id="IPR024434">
    <property type="entry name" value="TSCPD_dom"/>
</dbReference>
<evidence type="ECO:0000256" key="2">
    <source>
        <dbReference type="ARBA" id="ARBA00007405"/>
    </source>
</evidence>
<evidence type="ECO:0000256" key="9">
    <source>
        <dbReference type="ARBA" id="ARBA00023285"/>
    </source>
</evidence>
<sequence>HNPTPHVGRIEATNPCGEQPLPPHGCCLLGAINLARLVRNPFRVEGTLGSPNGPSFDFDTLTTIVHIAVRYMDNVIDVTKYPLPEQKAEEMAKRRIGLGISGLADAMAQMGIRYGSTDSEAFTRRVMRTIAIEAYTASALLAKERGSFPKYYDKDFLSRPFVQKLPPEARRLIGKHGIRNGVLLTIAPTGTTSLLYGDISSGLEPVFRYKGKRNVLQADGSRKPYDTENYGYRLYQSIHGVCGTDDLPDYMVSTDKLAVSDHVRVQAAAQEWVDASVSKTINCPESITFEEFKDVYNLAYDLGCKGCTTYRPSPIRGAVLEDVDTAPKRPTIPKRPDMLVGSTYKISWPTLPSAIYLTVNRSEKGGNSPFEVFINSRSSQNAEWMTALSLMISALMRTTNDVGFIATELQQVVSAHDSAWIEEVLRFSRC</sequence>
<evidence type="ECO:0000256" key="11">
    <source>
        <dbReference type="ARBA" id="ARBA00033050"/>
    </source>
</evidence>